<sequence length="432" mass="44411">MQDRGARARRVDGGTLGDRHEHDGTDRFVHCASVEIVLISSIYGVGMTAVGQAARLALGTASALGLARFAYGLLVPAMRDDLRWTLAEAGVVSTANGLGYLLGAVATAAVVRWWGTVAAFRWGMVITAVALAGTAVSHVFVVMLAIRVLAGASGAVVFIAGGVIAARLATRAGSSMPITVYFAGTGLGIVLSGATVPGLGEHWQAAWGGMGAAAGLATLICWRAASIDEERQTGDVGRARVRPLWRLAVVYFLFAAGYITYITFLSVYLADRHAPTVQVALTWTVLGAGVVVAPALWSRPVTRWRGMRALAVVLGVLAGGAALALLSPSSVVVIASAVAYGMTFMAVPAAVTAHIRTAVPPADWTATLAAFTILFATGQTVGPWLAGILADHTSTAATLAWTAALCAVAALLAAVPPGRRTPAPPAVDAEIR</sequence>
<gene>
    <name evidence="2" type="ORF">Atai01_37840</name>
</gene>
<dbReference type="EMBL" id="BSTI01000007">
    <property type="protein sequence ID" value="GLY67165.1"/>
    <property type="molecule type" value="Genomic_DNA"/>
</dbReference>
<feature type="transmembrane region" description="Helical" evidence="1">
    <location>
        <begin position="205"/>
        <end position="225"/>
    </location>
</feature>
<feature type="transmembrane region" description="Helical" evidence="1">
    <location>
        <begin position="276"/>
        <end position="297"/>
    </location>
</feature>
<feature type="transmembrane region" description="Helical" evidence="1">
    <location>
        <begin position="56"/>
        <end position="77"/>
    </location>
</feature>
<feature type="transmembrane region" description="Helical" evidence="1">
    <location>
        <begin position="178"/>
        <end position="199"/>
    </location>
</feature>
<evidence type="ECO:0008006" key="4">
    <source>
        <dbReference type="Google" id="ProtNLM"/>
    </source>
</evidence>
<proteinExistence type="predicted"/>
<feature type="transmembrane region" description="Helical" evidence="1">
    <location>
        <begin position="245"/>
        <end position="270"/>
    </location>
</feature>
<feature type="transmembrane region" description="Helical" evidence="1">
    <location>
        <begin position="367"/>
        <end position="390"/>
    </location>
</feature>
<evidence type="ECO:0000256" key="1">
    <source>
        <dbReference type="SAM" id="Phobius"/>
    </source>
</evidence>
<dbReference type="PANTHER" id="PTHR23537:SF1">
    <property type="entry name" value="SUGAR TRANSPORTER"/>
    <property type="match status" value="1"/>
</dbReference>
<feature type="transmembrane region" description="Helical" evidence="1">
    <location>
        <begin position="148"/>
        <end position="166"/>
    </location>
</feature>
<keyword evidence="1" id="KW-1133">Transmembrane helix</keyword>
<evidence type="ECO:0000313" key="3">
    <source>
        <dbReference type="Proteomes" id="UP001165136"/>
    </source>
</evidence>
<keyword evidence="1" id="KW-0472">Membrane</keyword>
<accession>A0A9W6R461</accession>
<dbReference type="InterPro" id="IPR010645">
    <property type="entry name" value="MFS_4"/>
</dbReference>
<keyword evidence="3" id="KW-1185">Reference proteome</keyword>
<dbReference type="PANTHER" id="PTHR23537">
    <property type="match status" value="1"/>
</dbReference>
<dbReference type="Pfam" id="PF06779">
    <property type="entry name" value="MFS_4"/>
    <property type="match status" value="1"/>
</dbReference>
<feature type="transmembrane region" description="Helical" evidence="1">
    <location>
        <begin position="122"/>
        <end position="142"/>
    </location>
</feature>
<keyword evidence="1" id="KW-0812">Transmembrane</keyword>
<dbReference type="GO" id="GO:0005886">
    <property type="term" value="C:plasma membrane"/>
    <property type="evidence" value="ECO:0007669"/>
    <property type="project" value="TreeGrafter"/>
</dbReference>
<feature type="transmembrane region" description="Helical" evidence="1">
    <location>
        <begin position="309"/>
        <end position="326"/>
    </location>
</feature>
<dbReference type="SUPFAM" id="SSF103473">
    <property type="entry name" value="MFS general substrate transporter"/>
    <property type="match status" value="1"/>
</dbReference>
<dbReference type="Gene3D" id="1.20.1250.20">
    <property type="entry name" value="MFS general substrate transporter like domains"/>
    <property type="match status" value="2"/>
</dbReference>
<dbReference type="InterPro" id="IPR036259">
    <property type="entry name" value="MFS_trans_sf"/>
</dbReference>
<feature type="transmembrane region" description="Helical" evidence="1">
    <location>
        <begin position="396"/>
        <end position="415"/>
    </location>
</feature>
<dbReference type="AlphaFoldDB" id="A0A9W6R461"/>
<protein>
    <recommendedName>
        <fullName evidence="4">YbfB/YjiJ family MFS transporter</fullName>
    </recommendedName>
</protein>
<organism evidence="2 3">
    <name type="scientific">Amycolatopsis taiwanensis</name>
    <dbReference type="NCBI Taxonomy" id="342230"/>
    <lineage>
        <taxon>Bacteria</taxon>
        <taxon>Bacillati</taxon>
        <taxon>Actinomycetota</taxon>
        <taxon>Actinomycetes</taxon>
        <taxon>Pseudonocardiales</taxon>
        <taxon>Pseudonocardiaceae</taxon>
        <taxon>Amycolatopsis</taxon>
    </lineage>
</organism>
<feature type="transmembrane region" description="Helical" evidence="1">
    <location>
        <begin position="97"/>
        <end position="115"/>
    </location>
</feature>
<comment type="caution">
    <text evidence="2">The sequence shown here is derived from an EMBL/GenBank/DDBJ whole genome shotgun (WGS) entry which is preliminary data.</text>
</comment>
<dbReference type="Proteomes" id="UP001165136">
    <property type="component" value="Unassembled WGS sequence"/>
</dbReference>
<dbReference type="CDD" id="cd06180">
    <property type="entry name" value="MFS_YjiJ"/>
    <property type="match status" value="1"/>
</dbReference>
<name>A0A9W6R461_9PSEU</name>
<feature type="transmembrane region" description="Helical" evidence="1">
    <location>
        <begin position="332"/>
        <end position="355"/>
    </location>
</feature>
<evidence type="ECO:0000313" key="2">
    <source>
        <dbReference type="EMBL" id="GLY67165.1"/>
    </source>
</evidence>
<reference evidence="2" key="1">
    <citation type="submission" date="2023-03" db="EMBL/GenBank/DDBJ databases">
        <title>Amycolatopsis taiwanensis NBRC 103393.</title>
        <authorList>
            <person name="Ichikawa N."/>
            <person name="Sato H."/>
            <person name="Tonouchi N."/>
        </authorList>
    </citation>
    <scope>NUCLEOTIDE SEQUENCE</scope>
    <source>
        <strain evidence="2">NBRC 103393</strain>
    </source>
</reference>